<keyword evidence="1" id="KW-0808">Transferase</keyword>
<accession>A0A484F5F4</accession>
<reference evidence="1 2" key="1">
    <citation type="submission" date="2019-03" db="EMBL/GenBank/DDBJ databases">
        <title>Genomic Encyclopedia of Type Strains, Phase IV (KMG-IV): sequencing the most valuable type-strain genomes for metagenomic binning, comparative biology and taxonomic classification.</title>
        <authorList>
            <person name="Goeker M."/>
        </authorList>
    </citation>
    <scope>NUCLEOTIDE SEQUENCE [LARGE SCALE GENOMIC DNA]</scope>
    <source>
        <strain evidence="1 2">DSM 13328</strain>
    </source>
</reference>
<protein>
    <submittedName>
        <fullName evidence="1">Histidine kinase/DNA gyrase B/HSP90-like ATPase</fullName>
    </submittedName>
</protein>
<keyword evidence="2" id="KW-1185">Reference proteome</keyword>
<organism evidence="1 2">
    <name type="scientific">Methanimicrococcus blatticola</name>
    <dbReference type="NCBI Taxonomy" id="91560"/>
    <lineage>
        <taxon>Archaea</taxon>
        <taxon>Methanobacteriati</taxon>
        <taxon>Methanobacteriota</taxon>
        <taxon>Stenosarchaea group</taxon>
        <taxon>Methanomicrobia</taxon>
        <taxon>Methanosarcinales</taxon>
        <taxon>Methanosarcinaceae</taxon>
        <taxon>Methanimicrococcus</taxon>
    </lineage>
</organism>
<dbReference type="OrthoDB" id="142888at2157"/>
<dbReference type="GO" id="GO:0016301">
    <property type="term" value="F:kinase activity"/>
    <property type="evidence" value="ECO:0007669"/>
    <property type="project" value="UniProtKB-KW"/>
</dbReference>
<dbReference type="AlphaFoldDB" id="A0A484F5F4"/>
<proteinExistence type="predicted"/>
<evidence type="ECO:0000313" key="2">
    <source>
        <dbReference type="Proteomes" id="UP000294855"/>
    </source>
</evidence>
<dbReference type="SUPFAM" id="SSF55874">
    <property type="entry name" value="ATPase domain of HSP90 chaperone/DNA topoisomerase II/histidine kinase"/>
    <property type="match status" value="1"/>
</dbReference>
<comment type="caution">
    <text evidence="1">The sequence shown here is derived from an EMBL/GenBank/DDBJ whole genome shotgun (WGS) entry which is preliminary data.</text>
</comment>
<gene>
    <name evidence="1" type="ORF">C7391_0099</name>
</gene>
<dbReference type="EMBL" id="SNYS01000005">
    <property type="protein sequence ID" value="TDQ71000.1"/>
    <property type="molecule type" value="Genomic_DNA"/>
</dbReference>
<keyword evidence="1" id="KW-0418">Kinase</keyword>
<dbReference type="InterPro" id="IPR036890">
    <property type="entry name" value="HATPase_C_sf"/>
</dbReference>
<name>A0A484F5F4_9EURY</name>
<evidence type="ECO:0000313" key="1">
    <source>
        <dbReference type="EMBL" id="TDQ71000.1"/>
    </source>
</evidence>
<sequence length="657" mass="77223">MQNTIKISDGQIPANLEGIVRNLPLRKTEALLPVYEAVVNSIQAIDERKDLEMADGNISVIINRGLHKNLNGEKDDTIVGFEIRDNGCGFDEINYQSFLNLHSPHKWEIGGKGIGRFTWLKVFEKVEIESVFLEKGQKFKRIITFTTKGIVGQEPVKTEEDIQTCVKLIGFKNEYRQQESAFRTTEKIAQRILEHCLSYYVGDNYPHIHTISEEVSKDLTSMFNELKNGIREENFKLANIDFKLIHVIMFNTVQDLNKSILCAHNRAVSSHKIDFLEKTSLSFAGKKCYYSAYILSDYLDENVESDRLNFRIPSIRDLDTETFPVTREMILKEVEKHSRLHLKEYTEQAEKTKKDKLNQYFLQNPHFKFVYKYYSKEILDEINPESSEEKINDVLYKYKGKAEYEKRKEVEKILKTNKREVLKQKNEEIFKQLDELQKDNLTSYVIHRKLILDLFEKSLELNDDGKYPFEREIHDIIFPRKTDSEKIDYDDHNLWLIDESLTFHSYAASDMKLKNISDSDSDNRPDVIIFSEVNENNSNICNSVSIIELKRSQTDDRDIVNQLYTYIENIQNCTIKRENGRDIKTTDSTKFFCYALCDPDDKIKQTLKRHKFKEMYNGAGYYLFHEDYNAYMEVLSYDWISVNAKQRLKIYFEKLGI</sequence>
<dbReference type="Gene3D" id="3.30.565.10">
    <property type="entry name" value="Histidine kinase-like ATPase, C-terminal domain"/>
    <property type="match status" value="1"/>
</dbReference>
<dbReference type="Proteomes" id="UP000294855">
    <property type="component" value="Unassembled WGS sequence"/>
</dbReference>
<dbReference type="RefSeq" id="WP_166627336.1">
    <property type="nucleotide sequence ID" value="NZ_JAHDUW010000001.1"/>
</dbReference>